<feature type="transmembrane region" description="Helical" evidence="1">
    <location>
        <begin position="6"/>
        <end position="25"/>
    </location>
</feature>
<keyword evidence="3" id="KW-1185">Reference proteome</keyword>
<dbReference type="InterPro" id="IPR010001">
    <property type="entry name" value="BofA"/>
</dbReference>
<proteinExistence type="predicted"/>
<dbReference type="AlphaFoldDB" id="A0A4Q2KCN8"/>
<evidence type="ECO:0000313" key="2">
    <source>
        <dbReference type="EMBL" id="RXZ61660.1"/>
    </source>
</evidence>
<sequence>MSQTIQYILIAAAVIVLLLIGLKLFKATFKTIFTIVLNAVIGALAIWLLNFIPAVEIPLVWWTALLAGIFGVPAVIIMLIVSLIK</sequence>
<name>A0A4Q2KCN8_9FIRM</name>
<keyword evidence="1" id="KW-0812">Transmembrane</keyword>
<feature type="transmembrane region" description="Helical" evidence="1">
    <location>
        <begin position="32"/>
        <end position="53"/>
    </location>
</feature>
<accession>A0A4Q2KCN8</accession>
<dbReference type="EMBL" id="SDOZ01000002">
    <property type="protein sequence ID" value="RXZ61660.1"/>
    <property type="molecule type" value="Genomic_DNA"/>
</dbReference>
<dbReference type="OrthoDB" id="1699162at2"/>
<evidence type="ECO:0000256" key="1">
    <source>
        <dbReference type="SAM" id="Phobius"/>
    </source>
</evidence>
<organism evidence="2 3">
    <name type="scientific">Candidatus Borkfalkia ceftriaxoniphila</name>
    <dbReference type="NCBI Taxonomy" id="2508949"/>
    <lineage>
        <taxon>Bacteria</taxon>
        <taxon>Bacillati</taxon>
        <taxon>Bacillota</taxon>
        <taxon>Clostridia</taxon>
        <taxon>Christensenellales</taxon>
        <taxon>Christensenellaceae</taxon>
        <taxon>Candidatus Borkfalkia</taxon>
    </lineage>
</organism>
<gene>
    <name evidence="2" type="ORF">ESZ91_04495</name>
</gene>
<keyword evidence="1" id="KW-0472">Membrane</keyword>
<dbReference type="Proteomes" id="UP000291269">
    <property type="component" value="Unassembled WGS sequence"/>
</dbReference>
<dbReference type="Pfam" id="PF07441">
    <property type="entry name" value="BofA"/>
    <property type="match status" value="1"/>
</dbReference>
<evidence type="ECO:0000313" key="3">
    <source>
        <dbReference type="Proteomes" id="UP000291269"/>
    </source>
</evidence>
<keyword evidence="1" id="KW-1133">Transmembrane helix</keyword>
<reference evidence="2 3" key="1">
    <citation type="journal article" date="2019" name="Gut">
        <title>Antibiotics-induced monodominance of a novel gut bacterial order.</title>
        <authorList>
            <person name="Hildebrand F."/>
            <person name="Moitinho-Silva L."/>
            <person name="Blasche S."/>
            <person name="Jahn M.T."/>
            <person name="Gossmann T.I."/>
            <person name="Heuerta-Cepas J."/>
            <person name="Hercog R."/>
            <person name="Luetge M."/>
            <person name="Bahram M."/>
            <person name="Pryszlak A."/>
            <person name="Alves R.J."/>
            <person name="Waszak S.M."/>
            <person name="Zhu A."/>
            <person name="Ye L."/>
            <person name="Costea P.I."/>
            <person name="Aalvink S."/>
            <person name="Belzer C."/>
            <person name="Forslund S.K."/>
            <person name="Sunagawa S."/>
            <person name="Hentschel U."/>
            <person name="Merten C."/>
            <person name="Patil K.R."/>
            <person name="Benes V."/>
            <person name="Bork P."/>
        </authorList>
    </citation>
    <scope>NUCLEOTIDE SEQUENCE [LARGE SCALE GENOMIC DNA]</scope>
    <source>
        <strain evidence="2 3">HDS1380</strain>
    </source>
</reference>
<dbReference type="RefSeq" id="WP_129224540.1">
    <property type="nucleotide sequence ID" value="NZ_SDOZ01000002.1"/>
</dbReference>
<evidence type="ECO:0008006" key="4">
    <source>
        <dbReference type="Google" id="ProtNLM"/>
    </source>
</evidence>
<comment type="caution">
    <text evidence="2">The sequence shown here is derived from an EMBL/GenBank/DDBJ whole genome shotgun (WGS) entry which is preliminary data.</text>
</comment>
<feature type="transmembrane region" description="Helical" evidence="1">
    <location>
        <begin position="59"/>
        <end position="84"/>
    </location>
</feature>
<protein>
    <recommendedName>
        <fullName evidence="4">Pro-sigmaK processing inhibitor BofA</fullName>
    </recommendedName>
</protein>